<gene>
    <name evidence="1" type="ORF">IAA60_09070</name>
</gene>
<accession>A0A9D1H6B7</accession>
<organism evidence="1 2">
    <name type="scientific">Candidatus Ornithomonoglobus intestinigallinarum</name>
    <dbReference type="NCBI Taxonomy" id="2840894"/>
    <lineage>
        <taxon>Bacteria</taxon>
        <taxon>Bacillati</taxon>
        <taxon>Bacillota</taxon>
        <taxon>Clostridia</taxon>
        <taxon>Candidatus Ornithomonoglobus</taxon>
    </lineage>
</organism>
<dbReference type="Proteomes" id="UP000824165">
    <property type="component" value="Unassembled WGS sequence"/>
</dbReference>
<evidence type="ECO:0000313" key="1">
    <source>
        <dbReference type="EMBL" id="HIT86034.1"/>
    </source>
</evidence>
<dbReference type="SUPFAM" id="SSF52540">
    <property type="entry name" value="P-loop containing nucleoside triphosphate hydrolases"/>
    <property type="match status" value="1"/>
</dbReference>
<evidence type="ECO:0000313" key="2">
    <source>
        <dbReference type="Proteomes" id="UP000824165"/>
    </source>
</evidence>
<dbReference type="PANTHER" id="PTHR37816">
    <property type="entry name" value="YALI0E33011P"/>
    <property type="match status" value="1"/>
</dbReference>
<sequence>MNRIMIFGFSGSGKSTLAGKLGELLGIEPTHMDKLHWLPGWVESTREYKREKLAPVISRDRWIIEGNYLAVLFKERFDNADTIIFTDVNRFACFKNAFLRSVKYRHRTRPDMGEGCTEKFDFEFAKWILFDGRKKRRKYLDIAERGRLCGKEVYVFKSIRQINKWLGSLN</sequence>
<reference evidence="1" key="2">
    <citation type="journal article" date="2021" name="PeerJ">
        <title>Extensive microbial diversity within the chicken gut microbiome revealed by metagenomics and culture.</title>
        <authorList>
            <person name="Gilroy R."/>
            <person name="Ravi A."/>
            <person name="Getino M."/>
            <person name="Pursley I."/>
            <person name="Horton D.L."/>
            <person name="Alikhan N.F."/>
            <person name="Baker D."/>
            <person name="Gharbi K."/>
            <person name="Hall N."/>
            <person name="Watson M."/>
            <person name="Adriaenssens E.M."/>
            <person name="Foster-Nyarko E."/>
            <person name="Jarju S."/>
            <person name="Secka A."/>
            <person name="Antonio M."/>
            <person name="Oren A."/>
            <person name="Chaudhuri R.R."/>
            <person name="La Ragione R."/>
            <person name="Hildebrand F."/>
            <person name="Pallen M.J."/>
        </authorList>
    </citation>
    <scope>NUCLEOTIDE SEQUENCE</scope>
    <source>
        <strain evidence="1">CHK181-108</strain>
    </source>
</reference>
<dbReference type="AlphaFoldDB" id="A0A9D1H6B7"/>
<reference evidence="1" key="1">
    <citation type="submission" date="2020-10" db="EMBL/GenBank/DDBJ databases">
        <authorList>
            <person name="Gilroy R."/>
        </authorList>
    </citation>
    <scope>NUCLEOTIDE SEQUENCE</scope>
    <source>
        <strain evidence="1">CHK181-108</strain>
    </source>
</reference>
<dbReference type="EMBL" id="DVLU01000097">
    <property type="protein sequence ID" value="HIT86034.1"/>
    <property type="molecule type" value="Genomic_DNA"/>
</dbReference>
<comment type="caution">
    <text evidence="1">The sequence shown here is derived from an EMBL/GenBank/DDBJ whole genome shotgun (WGS) entry which is preliminary data.</text>
</comment>
<dbReference type="InterPro" id="IPR027417">
    <property type="entry name" value="P-loop_NTPase"/>
</dbReference>
<dbReference type="Gene3D" id="3.40.50.300">
    <property type="entry name" value="P-loop containing nucleotide triphosphate hydrolases"/>
    <property type="match status" value="1"/>
</dbReference>
<name>A0A9D1H6B7_9FIRM</name>
<proteinExistence type="predicted"/>
<dbReference type="PANTHER" id="PTHR37816:SF3">
    <property type="entry name" value="MODULATES DNA TOPOLOGY"/>
    <property type="match status" value="1"/>
</dbReference>
<dbReference type="InterPro" id="IPR052922">
    <property type="entry name" value="Cytidylate_Kinase-2"/>
</dbReference>
<protein>
    <submittedName>
        <fullName evidence="1">DNA topology modulation protein FlaR</fullName>
    </submittedName>
</protein>